<protein>
    <submittedName>
        <fullName evidence="9">Unannotated protein</fullName>
    </submittedName>
</protein>
<evidence type="ECO:0000256" key="1">
    <source>
        <dbReference type="ARBA" id="ARBA00004651"/>
    </source>
</evidence>
<keyword evidence="4 7" id="KW-0812">Transmembrane</keyword>
<dbReference type="EMBL" id="CAETWZ010000062">
    <property type="protein sequence ID" value="CAB4367953.1"/>
    <property type="molecule type" value="Genomic_DNA"/>
</dbReference>
<feature type="domain" description="Major facilitator superfamily (MFS) profile" evidence="8">
    <location>
        <begin position="54"/>
        <end position="496"/>
    </location>
</feature>
<feature type="transmembrane region" description="Helical" evidence="7">
    <location>
        <begin position="239"/>
        <end position="258"/>
    </location>
</feature>
<feature type="transmembrane region" description="Helical" evidence="7">
    <location>
        <begin position="88"/>
        <end position="108"/>
    </location>
</feature>
<keyword evidence="3" id="KW-1003">Cell membrane</keyword>
<evidence type="ECO:0000256" key="6">
    <source>
        <dbReference type="ARBA" id="ARBA00023136"/>
    </source>
</evidence>
<keyword evidence="2" id="KW-0813">Transport</keyword>
<accession>A0A6J6AGH2</accession>
<keyword evidence="6 7" id="KW-0472">Membrane</keyword>
<feature type="transmembrane region" description="Helical" evidence="7">
    <location>
        <begin position="470"/>
        <end position="489"/>
    </location>
</feature>
<evidence type="ECO:0000256" key="2">
    <source>
        <dbReference type="ARBA" id="ARBA00022448"/>
    </source>
</evidence>
<dbReference type="GO" id="GO:0005886">
    <property type="term" value="C:plasma membrane"/>
    <property type="evidence" value="ECO:0007669"/>
    <property type="project" value="UniProtKB-SubCell"/>
</dbReference>
<keyword evidence="5 7" id="KW-1133">Transmembrane helix</keyword>
<sequence length="504" mass="52914">MNSHNNKNEELESHGKATITFEQGGVDEVSIIPWTLMIPRRIAKKVGLTRKWATLFVVLAGLFTTSSTITILVVSLDTIAKDLNSSVSVLNWSITGPMLAFGVVGPAYGKIGDLYGHKKVYVYGLLFAALFAGMTVFAWNAISMVVFRLLSATAGSATGPAAMAYINRLFEPNERVRPLGLWSFVTAGAPVLGVVIGGPIIAAIGWRMIFVAQTPLLLCSSILAWKLLPQTSRMKNVKFDVKGSVTLGLGATLFLLTINRGHAWGWTSPAIMSFGIASLVSMWLFVRTERAAEAPLLPLEWLRTPNIILPIGIQALINFAYMGGFIVVPQMLESGLGYSASHVGWLIIARPLTFSITAPLASIFTMKAGERTSGVLGACAVIASMLVLSSLANGSSDLLVVLGLGLSGIGFGIAGPALTALVANAVDDASIGVAGAMQQLLSQMGAVLGSTVMISVHEMTAASTTVVRSYGLALLCGAGTAAVAAVLAFRLTSTDRSGDAALRV</sequence>
<evidence type="ECO:0000256" key="4">
    <source>
        <dbReference type="ARBA" id="ARBA00022692"/>
    </source>
</evidence>
<dbReference type="InterPro" id="IPR036259">
    <property type="entry name" value="MFS_trans_sf"/>
</dbReference>
<reference evidence="9" key="1">
    <citation type="submission" date="2020-05" db="EMBL/GenBank/DDBJ databases">
        <authorList>
            <person name="Chiriac C."/>
            <person name="Salcher M."/>
            <person name="Ghai R."/>
            <person name="Kavagutti S V."/>
        </authorList>
    </citation>
    <scope>NUCLEOTIDE SEQUENCE</scope>
</reference>
<feature type="transmembrane region" description="Helical" evidence="7">
    <location>
        <begin position="52"/>
        <end position="76"/>
    </location>
</feature>
<feature type="transmembrane region" description="Helical" evidence="7">
    <location>
        <begin position="343"/>
        <end position="363"/>
    </location>
</feature>
<dbReference type="Gene3D" id="1.20.1720.10">
    <property type="entry name" value="Multidrug resistance protein D"/>
    <property type="match status" value="1"/>
</dbReference>
<evidence type="ECO:0000256" key="3">
    <source>
        <dbReference type="ARBA" id="ARBA00022475"/>
    </source>
</evidence>
<feature type="transmembrane region" description="Helical" evidence="7">
    <location>
        <begin position="375"/>
        <end position="392"/>
    </location>
</feature>
<feature type="transmembrane region" description="Helical" evidence="7">
    <location>
        <begin position="398"/>
        <end position="423"/>
    </location>
</feature>
<dbReference type="GO" id="GO:0022857">
    <property type="term" value="F:transmembrane transporter activity"/>
    <property type="evidence" value="ECO:0007669"/>
    <property type="project" value="InterPro"/>
</dbReference>
<dbReference type="PANTHER" id="PTHR42718">
    <property type="entry name" value="MAJOR FACILITATOR SUPERFAMILY MULTIDRUG TRANSPORTER MFSC"/>
    <property type="match status" value="1"/>
</dbReference>
<feature type="transmembrane region" description="Helical" evidence="7">
    <location>
        <begin position="120"/>
        <end position="139"/>
    </location>
</feature>
<feature type="transmembrane region" description="Helical" evidence="7">
    <location>
        <begin position="208"/>
        <end position="227"/>
    </location>
</feature>
<dbReference type="AlphaFoldDB" id="A0A6J6AGH2"/>
<dbReference type="SUPFAM" id="SSF103473">
    <property type="entry name" value="MFS general substrate transporter"/>
    <property type="match status" value="1"/>
</dbReference>
<dbReference type="CDD" id="cd17321">
    <property type="entry name" value="MFS_MMR_MDR_like"/>
    <property type="match status" value="1"/>
</dbReference>
<feature type="transmembrane region" description="Helical" evidence="7">
    <location>
        <begin position="264"/>
        <end position="286"/>
    </location>
</feature>
<feature type="transmembrane region" description="Helical" evidence="7">
    <location>
        <begin position="145"/>
        <end position="167"/>
    </location>
</feature>
<gene>
    <name evidence="9" type="ORF">UFOPK4179_00747</name>
</gene>
<evidence type="ECO:0000313" key="9">
    <source>
        <dbReference type="EMBL" id="CAB4367953.1"/>
    </source>
</evidence>
<dbReference type="InterPro" id="IPR011701">
    <property type="entry name" value="MFS"/>
</dbReference>
<name>A0A6J6AGH2_9ZZZZ</name>
<comment type="subcellular location">
    <subcellularLocation>
        <location evidence="1">Cell membrane</location>
        <topology evidence="1">Multi-pass membrane protein</topology>
    </subcellularLocation>
</comment>
<proteinExistence type="predicted"/>
<dbReference type="PANTHER" id="PTHR42718:SF46">
    <property type="entry name" value="BLR6921 PROTEIN"/>
    <property type="match status" value="1"/>
</dbReference>
<evidence type="ECO:0000256" key="7">
    <source>
        <dbReference type="SAM" id="Phobius"/>
    </source>
</evidence>
<evidence type="ECO:0000256" key="5">
    <source>
        <dbReference type="ARBA" id="ARBA00022989"/>
    </source>
</evidence>
<dbReference type="Pfam" id="PF07690">
    <property type="entry name" value="MFS_1"/>
    <property type="match status" value="1"/>
</dbReference>
<feature type="transmembrane region" description="Helical" evidence="7">
    <location>
        <begin position="307"/>
        <end position="331"/>
    </location>
</feature>
<dbReference type="PROSITE" id="PS50850">
    <property type="entry name" value="MFS"/>
    <property type="match status" value="1"/>
</dbReference>
<dbReference type="Gene3D" id="1.20.1250.20">
    <property type="entry name" value="MFS general substrate transporter like domains"/>
    <property type="match status" value="1"/>
</dbReference>
<feature type="transmembrane region" description="Helical" evidence="7">
    <location>
        <begin position="179"/>
        <end position="202"/>
    </location>
</feature>
<organism evidence="9">
    <name type="scientific">freshwater metagenome</name>
    <dbReference type="NCBI Taxonomy" id="449393"/>
    <lineage>
        <taxon>unclassified sequences</taxon>
        <taxon>metagenomes</taxon>
        <taxon>ecological metagenomes</taxon>
    </lineage>
</organism>
<evidence type="ECO:0000259" key="8">
    <source>
        <dbReference type="PROSITE" id="PS50850"/>
    </source>
</evidence>
<dbReference type="InterPro" id="IPR020846">
    <property type="entry name" value="MFS_dom"/>
</dbReference>